<evidence type="ECO:0000256" key="6">
    <source>
        <dbReference type="SAM" id="MobiDB-lite"/>
    </source>
</evidence>
<dbReference type="GO" id="GO:0031012">
    <property type="term" value="C:extracellular matrix"/>
    <property type="evidence" value="ECO:0007669"/>
    <property type="project" value="TreeGrafter"/>
</dbReference>
<organism evidence="8 9">
    <name type="scientific">Pinctada imbricata</name>
    <name type="common">Atlantic pearl-oyster</name>
    <name type="synonym">Pinctada martensii</name>
    <dbReference type="NCBI Taxonomy" id="66713"/>
    <lineage>
        <taxon>Eukaryota</taxon>
        <taxon>Metazoa</taxon>
        <taxon>Spiralia</taxon>
        <taxon>Lophotrochozoa</taxon>
        <taxon>Mollusca</taxon>
        <taxon>Bivalvia</taxon>
        <taxon>Autobranchia</taxon>
        <taxon>Pteriomorphia</taxon>
        <taxon>Pterioida</taxon>
        <taxon>Pterioidea</taxon>
        <taxon>Pteriidae</taxon>
        <taxon>Pinctada</taxon>
    </lineage>
</organism>
<dbReference type="SUPFAM" id="SSF57567">
    <property type="entry name" value="Serine protease inhibitors"/>
    <property type="match status" value="4"/>
</dbReference>
<gene>
    <name evidence="8" type="ORF">FSP39_008068</name>
</gene>
<comment type="caution">
    <text evidence="8">The sequence shown here is derived from an EMBL/GenBank/DDBJ whole genome shotgun (WGS) entry which is preliminary data.</text>
</comment>
<dbReference type="InterPro" id="IPR036084">
    <property type="entry name" value="Ser_inhib-like_sf"/>
</dbReference>
<dbReference type="InterPro" id="IPR050780">
    <property type="entry name" value="Mucin_vWF_Thrombospondin_sf"/>
</dbReference>
<dbReference type="PANTHER" id="PTHR11339">
    <property type="entry name" value="EXTRACELLULAR MATRIX GLYCOPROTEIN RELATED"/>
    <property type="match status" value="1"/>
</dbReference>
<evidence type="ECO:0000313" key="8">
    <source>
        <dbReference type="EMBL" id="KAK3108443.1"/>
    </source>
</evidence>
<dbReference type="PROSITE" id="PS01209">
    <property type="entry name" value="LDLRA_1"/>
    <property type="match status" value="2"/>
</dbReference>
<feature type="domain" description="VWFD" evidence="7">
    <location>
        <begin position="382"/>
        <end position="565"/>
    </location>
</feature>
<feature type="compositionally biased region" description="Acidic residues" evidence="6">
    <location>
        <begin position="1711"/>
        <end position="1722"/>
    </location>
</feature>
<feature type="domain" description="VWFD" evidence="7">
    <location>
        <begin position="16"/>
        <end position="195"/>
    </location>
</feature>
<dbReference type="EMBL" id="VSWD01000001">
    <property type="protein sequence ID" value="KAK3108443.1"/>
    <property type="molecule type" value="Genomic_DNA"/>
</dbReference>
<feature type="disulfide bond" evidence="5">
    <location>
        <begin position="1445"/>
        <end position="1460"/>
    </location>
</feature>
<feature type="non-terminal residue" evidence="8">
    <location>
        <position position="1"/>
    </location>
</feature>
<feature type="disulfide bond" evidence="5">
    <location>
        <begin position="1357"/>
        <end position="1375"/>
    </location>
</feature>
<dbReference type="FunFam" id="4.10.400.10:FF:000065">
    <property type="entry name" value="Transmembrane protease serine 7"/>
    <property type="match status" value="1"/>
</dbReference>
<feature type="compositionally biased region" description="Gly residues" evidence="6">
    <location>
        <begin position="1723"/>
        <end position="1734"/>
    </location>
</feature>
<evidence type="ECO:0000313" key="9">
    <source>
        <dbReference type="Proteomes" id="UP001186944"/>
    </source>
</evidence>
<keyword evidence="3 5" id="KW-1015">Disulfide bond</keyword>
<feature type="disulfide bond" evidence="5">
    <location>
        <begin position="1288"/>
        <end position="1303"/>
    </location>
</feature>
<feature type="disulfide bond" evidence="5">
    <location>
        <begin position="1314"/>
        <end position="1332"/>
    </location>
</feature>
<dbReference type="PRINTS" id="PR00261">
    <property type="entry name" value="LDLRECEPTOR"/>
</dbReference>
<dbReference type="Gene3D" id="2.40.128.620">
    <property type="match status" value="1"/>
</dbReference>
<dbReference type="Gene3D" id="2.10.25.10">
    <property type="entry name" value="Laminin"/>
    <property type="match status" value="4"/>
</dbReference>
<dbReference type="Pfam" id="PF00094">
    <property type="entry name" value="VWD"/>
    <property type="match status" value="3"/>
</dbReference>
<feature type="disulfide bond" evidence="5">
    <location>
        <begin position="1269"/>
        <end position="1281"/>
    </location>
</feature>
<evidence type="ECO:0000256" key="1">
    <source>
        <dbReference type="ARBA" id="ARBA00022729"/>
    </source>
</evidence>
<keyword evidence="4" id="KW-0325">Glycoprotein</keyword>
<feature type="disulfide bond" evidence="5">
    <location>
        <begin position="1369"/>
        <end position="1384"/>
    </location>
</feature>
<protein>
    <recommendedName>
        <fullName evidence="7">VWFD domain-containing protein</fullName>
    </recommendedName>
</protein>
<evidence type="ECO:0000256" key="3">
    <source>
        <dbReference type="ARBA" id="ARBA00023157"/>
    </source>
</evidence>
<dbReference type="InterPro" id="IPR001846">
    <property type="entry name" value="VWF_type-D"/>
</dbReference>
<keyword evidence="2" id="KW-0677">Repeat</keyword>
<dbReference type="Pfam" id="PF23244">
    <property type="entry name" value="VWF"/>
    <property type="match status" value="1"/>
</dbReference>
<dbReference type="CDD" id="cd19941">
    <property type="entry name" value="TIL"/>
    <property type="match status" value="4"/>
</dbReference>
<dbReference type="PROSITE" id="PS51233">
    <property type="entry name" value="VWFD"/>
    <property type="match status" value="3"/>
</dbReference>
<sequence length="1777" mass="195424">TPTTSVVVQTNHQDFRTCMMFGRSYYRSFDGLEYNFPGLCTYTAIKEPSLGWNVEIQMKNCSLFSNCRKRVTVSLGGGDVIVTEAGVVYVNDAVFPLDGEVPRSSQHGSFNIARKSGWILISSSKGFRMKSDGEHTVYFTLDRSLQTAEYKFGGLCGNFNDNSNDEFITKLGEAASNSIYFANSWTVTNTADVCSPAGYEPDFCLTHEMQHEAGTECSLIYSNVFKDCHKNVNPTQWYRNCVNQYCKAVSDGDNLEDIKCSHIAAFAQVCSEVNIIVSWRSKSVCPKPCPAGWEYNECSSPCPRTCQYLYTVMADSCLQECLPGCECPQGTYLQDNKCVAADECKCRYQGRFYSTGDKIKQGCNKCTCDRGRWKCTKDLCSSVCSTVGINHMRTFDGVIYDHEPKPCKYTFVQPIKGVVDVDSRSNLSIVASYEPCVDTNEGNCLSGVSINYRGQSVELGENKVVINNIDLSNSIKNTPYHSNHLYVKHATTKFIIVQGFGLKVLFDKYRALYIHLDPFYSGKILGMCGKFNYKKDDDFMMPNGGTPSASNFFIDAYSTRNCPSSNVYAPEYSSLDGDSAAIKEICEHLHTGELFRNCYLELGTVANDYNSMCLEDTKRRKSTLDFRQMCDITAAMARECYFIGHSVNWTNYLDFERRCAVHYTDCKGNGLEYRECAKPCEGSCRDLQFKDNNCEEDCIPGCVCPEGQHLDDYGLCVKAEACTCYDHFGQEGQRIKNPGDIISRSCTECVCVNGTFDCGQETCEETIICPKNQVWLDGVDNCQRKACNLLDKPNDCTGNTLYQGCGCPDGLVMAPDGTCVVEADCPCSMNNEYSKPGEILEYGCKKFRCENREWIKIEERDCPAVCWASGDPHYYTFDGYHYPFQGNCEYVLARDKEEGKFSILAENVQCGSTGVTCTKKIVIQIHAYTLELVRGKELNLTDGSYVTKGLVISQQSFWTTVNAHDLGVSVMWDGGTRVYIFLNKLWMDKVEGLCGNYDGSNSDVMAELRNADGEASNNPSELASSWQTSSKCPNLGLPDPMQFEPCASDGKRMEWAQASCKIIKDTEGPFTECISKMTQNEMKAYYDDCLFDSCGCDQGGDCECLCTAISNFAEECNRRGVHVKWRHPRFCPIMCENGKRYSPCASPCSQNCQNIGDEPAPYCKDTQCFEGCFCPEGYVEQDNGCVLAEDCPCMHEGQEFQPGTQIQVACMNCTCVNGRFACSGENCTVCSVDEFSCVADRECIHNNYLCDGHMDCRDGSDEYNCTYTCRPGEYKCSTGACISMNTICDGQQDCLDGSDERDCKVTCSENQFTCDSGTCVPETFRCDGVPDCGMDDKSDEKGCNVTEECKDIRRFRCEIGSCLPLTMKCDEHDDCGDGSDEVGCNNCTCTDQFTCTSDCTCIPSNKYCDGTPDCSDGEDEPPECSYCKEFSCGTGNECVNNSLVCNGVRDCSDNSDELDCGTTTPVPTTTPKPTTVTTPPTAQPSSTTVTTPCVQKEAMENPAFLPSSQIVIADTPPELNKDLLRNDGSPPLTFNAADPFDPILIRITLVNGENPDGAFIGSVNPVSDNLANNIKTYKIGYLDADKGNADTFLPDVTTTPGPTTVATSTPVPSTTTPPSTTVCEIEMINGTEITEVFVVTSPKNPVGETPSDASTPEGWSPEDGTDESPLVLVPTVDQDIEGVDKITAKVTNVDKVKLIVTRPDGSTFTDEQGEREGEEGEQGEVGGMEGGEIGGDGREEGEGEEREGRKEGREGERGKGMGGGKGTPCPTPPPPPL</sequence>
<dbReference type="SUPFAM" id="SSF57424">
    <property type="entry name" value="LDL receptor-like module"/>
    <property type="match status" value="6"/>
</dbReference>
<feature type="domain" description="VWFD" evidence="7">
    <location>
        <begin position="864"/>
        <end position="1033"/>
    </location>
</feature>
<feature type="disulfide bond" evidence="5">
    <location>
        <begin position="1389"/>
        <end position="1401"/>
    </location>
</feature>
<feature type="region of interest" description="Disordered" evidence="6">
    <location>
        <begin position="1642"/>
        <end position="1670"/>
    </location>
</feature>
<accession>A0AA89CAN9</accession>
<dbReference type="SMART" id="SM00216">
    <property type="entry name" value="VWD"/>
    <property type="match status" value="3"/>
</dbReference>
<feature type="disulfide bond" evidence="5">
    <location>
        <begin position="1307"/>
        <end position="1319"/>
    </location>
</feature>
<dbReference type="InterPro" id="IPR023415">
    <property type="entry name" value="LDLR_class-A_CS"/>
</dbReference>
<feature type="region of interest" description="Disordered" evidence="6">
    <location>
        <begin position="1599"/>
        <end position="1619"/>
    </location>
</feature>
<dbReference type="SMART" id="SM00832">
    <property type="entry name" value="C8"/>
    <property type="match status" value="2"/>
</dbReference>
<evidence type="ECO:0000256" key="5">
    <source>
        <dbReference type="PROSITE-ProRule" id="PRU00124"/>
    </source>
</evidence>
<feature type="region of interest" description="Disordered" evidence="6">
    <location>
        <begin position="1462"/>
        <end position="1489"/>
    </location>
</feature>
<feature type="compositionally biased region" description="Basic and acidic residues" evidence="6">
    <location>
        <begin position="1735"/>
        <end position="1759"/>
    </location>
</feature>
<dbReference type="InterPro" id="IPR002172">
    <property type="entry name" value="LDrepeatLR_classA_rpt"/>
</dbReference>
<dbReference type="GO" id="GO:0005615">
    <property type="term" value="C:extracellular space"/>
    <property type="evidence" value="ECO:0007669"/>
    <property type="project" value="TreeGrafter"/>
</dbReference>
<dbReference type="CDD" id="cd00112">
    <property type="entry name" value="LDLa"/>
    <property type="match status" value="6"/>
</dbReference>
<dbReference type="Proteomes" id="UP001186944">
    <property type="component" value="Unassembled WGS sequence"/>
</dbReference>
<dbReference type="Gene3D" id="4.10.400.10">
    <property type="entry name" value="Low-density Lipoprotein Receptor"/>
    <property type="match status" value="5"/>
</dbReference>
<keyword evidence="9" id="KW-1185">Reference proteome</keyword>
<dbReference type="PROSITE" id="PS50068">
    <property type="entry name" value="LDLRA_2"/>
    <property type="match status" value="6"/>
</dbReference>
<feature type="disulfide bond" evidence="5">
    <location>
        <begin position="1250"/>
        <end position="1265"/>
    </location>
</feature>
<evidence type="ECO:0000259" key="7">
    <source>
        <dbReference type="PROSITE" id="PS51233"/>
    </source>
</evidence>
<name>A0AA89CAN9_PINIB</name>
<comment type="caution">
    <text evidence="5">Lacks conserved residue(s) required for the propagation of feature annotation.</text>
</comment>
<evidence type="ECO:0000256" key="4">
    <source>
        <dbReference type="ARBA" id="ARBA00023180"/>
    </source>
</evidence>
<proteinExistence type="predicted"/>
<dbReference type="Pfam" id="PF01826">
    <property type="entry name" value="TIL"/>
    <property type="match status" value="3"/>
</dbReference>
<dbReference type="PANTHER" id="PTHR11339:SF386">
    <property type="entry name" value="HEMOLECTIN, ISOFORM A"/>
    <property type="match status" value="1"/>
</dbReference>
<keyword evidence="1" id="KW-0732">Signal</keyword>
<feature type="disulfide bond" evidence="5">
    <location>
        <begin position="1276"/>
        <end position="1294"/>
    </location>
</feature>
<dbReference type="SMART" id="SM00192">
    <property type="entry name" value="LDLa"/>
    <property type="match status" value="6"/>
</dbReference>
<dbReference type="Pfam" id="PF08742">
    <property type="entry name" value="C8"/>
    <property type="match status" value="2"/>
</dbReference>
<dbReference type="InterPro" id="IPR002919">
    <property type="entry name" value="TIL_dom"/>
</dbReference>
<evidence type="ECO:0000256" key="2">
    <source>
        <dbReference type="ARBA" id="ARBA00022737"/>
    </source>
</evidence>
<feature type="region of interest" description="Disordered" evidence="6">
    <location>
        <begin position="1704"/>
        <end position="1777"/>
    </location>
</feature>
<dbReference type="Pfam" id="PF00057">
    <property type="entry name" value="Ldl_recept_a"/>
    <property type="match status" value="5"/>
</dbReference>
<dbReference type="InterPro" id="IPR014853">
    <property type="entry name" value="VWF/SSPO/ZAN-like_Cys-rich_dom"/>
</dbReference>
<dbReference type="InterPro" id="IPR036055">
    <property type="entry name" value="LDL_receptor-like_sf"/>
</dbReference>
<dbReference type="FunFam" id="4.10.400.10:FF:000034">
    <property type="entry name" value="Low-density lipoprotein receptor-related protein 2"/>
    <property type="match status" value="1"/>
</dbReference>
<reference evidence="8" key="1">
    <citation type="submission" date="2019-08" db="EMBL/GenBank/DDBJ databases">
        <title>The improved chromosome-level genome for the pearl oyster Pinctada fucata martensii using PacBio sequencing and Hi-C.</title>
        <authorList>
            <person name="Zheng Z."/>
        </authorList>
    </citation>
    <scope>NUCLEOTIDE SEQUENCE</scope>
    <source>
        <strain evidence="8">ZZ-2019</strain>
        <tissue evidence="8">Adductor muscle</tissue>
    </source>
</reference>